<keyword evidence="3" id="KW-1185">Reference proteome</keyword>
<name>A0A7J7NCU7_9MAGN</name>
<organism evidence="2 3">
    <name type="scientific">Kingdonia uniflora</name>
    <dbReference type="NCBI Taxonomy" id="39325"/>
    <lineage>
        <taxon>Eukaryota</taxon>
        <taxon>Viridiplantae</taxon>
        <taxon>Streptophyta</taxon>
        <taxon>Embryophyta</taxon>
        <taxon>Tracheophyta</taxon>
        <taxon>Spermatophyta</taxon>
        <taxon>Magnoliopsida</taxon>
        <taxon>Ranunculales</taxon>
        <taxon>Circaeasteraceae</taxon>
        <taxon>Kingdonia</taxon>
    </lineage>
</organism>
<feature type="region of interest" description="Disordered" evidence="1">
    <location>
        <begin position="18"/>
        <end position="101"/>
    </location>
</feature>
<feature type="compositionally biased region" description="Low complexity" evidence="1">
    <location>
        <begin position="54"/>
        <end position="63"/>
    </location>
</feature>
<evidence type="ECO:0000313" key="3">
    <source>
        <dbReference type="Proteomes" id="UP000541444"/>
    </source>
</evidence>
<comment type="caution">
    <text evidence="2">The sequence shown here is derived from an EMBL/GenBank/DDBJ whole genome shotgun (WGS) entry which is preliminary data.</text>
</comment>
<feature type="compositionally biased region" description="Gly residues" evidence="1">
    <location>
        <begin position="64"/>
        <end position="81"/>
    </location>
</feature>
<dbReference type="AlphaFoldDB" id="A0A7J7NCU7"/>
<proteinExistence type="predicted"/>
<accession>A0A7J7NCU7</accession>
<protein>
    <submittedName>
        <fullName evidence="2">Uncharacterized protein</fullName>
    </submittedName>
</protein>
<dbReference type="Proteomes" id="UP000541444">
    <property type="component" value="Unassembled WGS sequence"/>
</dbReference>
<gene>
    <name evidence="2" type="ORF">GIB67_000663</name>
</gene>
<evidence type="ECO:0000313" key="2">
    <source>
        <dbReference type="EMBL" id="KAF6165079.1"/>
    </source>
</evidence>
<sequence>MRIQLNKKGKGEKCRFFGYNKKTCKGPPAVPRPKNSQLTTRTDKRGGRPRGSRPRNNSPTRVGVGIGVGVGVGMRGRGTRGGVARSGVAGGGAVRVHTQAR</sequence>
<dbReference type="EMBL" id="JACGCM010000859">
    <property type="protein sequence ID" value="KAF6165079.1"/>
    <property type="molecule type" value="Genomic_DNA"/>
</dbReference>
<evidence type="ECO:0000256" key="1">
    <source>
        <dbReference type="SAM" id="MobiDB-lite"/>
    </source>
</evidence>
<reference evidence="2 3" key="1">
    <citation type="journal article" date="2020" name="IScience">
        <title>Genome Sequencing of the Endangered Kingdonia uniflora (Circaeasteraceae, Ranunculales) Reveals Potential Mechanisms of Evolutionary Specialization.</title>
        <authorList>
            <person name="Sun Y."/>
            <person name="Deng T."/>
            <person name="Zhang A."/>
            <person name="Moore M.J."/>
            <person name="Landis J.B."/>
            <person name="Lin N."/>
            <person name="Zhang H."/>
            <person name="Zhang X."/>
            <person name="Huang J."/>
            <person name="Zhang X."/>
            <person name="Sun H."/>
            <person name="Wang H."/>
        </authorList>
    </citation>
    <scope>NUCLEOTIDE SEQUENCE [LARGE SCALE GENOMIC DNA]</scope>
    <source>
        <strain evidence="2">TB1705</strain>
        <tissue evidence="2">Leaf</tissue>
    </source>
</reference>